<feature type="non-terminal residue" evidence="1">
    <location>
        <position position="1"/>
    </location>
</feature>
<evidence type="ECO:0000313" key="1">
    <source>
        <dbReference type="EMBL" id="SVD40716.1"/>
    </source>
</evidence>
<sequence length="288" mass="32688">AGWGPYDLRTSSGTRVEVKASGYLQAWATTKHSNINFSSLKGRVYDSESGDFSNEPGFNADIYVFCKHTATTHDQYEVLNLDQWEFYVVPLKFLQQRNTKSITEVRLIKDGYTAVSFNELGEEFSKVEQEKAIPLWAPRSGKGWNESNIKNWLNTADSSWEIRNFKKLLDFSENHATQIGPTRGKRPGFAFRTLNSKNNRLVTLWAIRGSGLNRPLRLENCWTYIRDGINHLNNPDKIFQQFLSESNGRLGDIEIGGEWTVLAEMSPSDVGDFTKAVVGFLSVIKDTD</sequence>
<protein>
    <submittedName>
        <fullName evidence="1">Uncharacterized protein</fullName>
    </submittedName>
</protein>
<accession>A0A382V2D5</accession>
<dbReference type="EMBL" id="UINC01148687">
    <property type="protein sequence ID" value="SVD40716.1"/>
    <property type="molecule type" value="Genomic_DNA"/>
</dbReference>
<dbReference type="AlphaFoldDB" id="A0A382V2D5"/>
<feature type="non-terminal residue" evidence="1">
    <location>
        <position position="288"/>
    </location>
</feature>
<organism evidence="1">
    <name type="scientific">marine metagenome</name>
    <dbReference type="NCBI Taxonomy" id="408172"/>
    <lineage>
        <taxon>unclassified sequences</taxon>
        <taxon>metagenomes</taxon>
        <taxon>ecological metagenomes</taxon>
    </lineage>
</organism>
<name>A0A382V2D5_9ZZZZ</name>
<gene>
    <name evidence="1" type="ORF">METZ01_LOCUS393570</name>
</gene>
<reference evidence="1" key="1">
    <citation type="submission" date="2018-05" db="EMBL/GenBank/DDBJ databases">
        <authorList>
            <person name="Lanie J.A."/>
            <person name="Ng W.-L."/>
            <person name="Kazmierczak K.M."/>
            <person name="Andrzejewski T.M."/>
            <person name="Davidsen T.M."/>
            <person name="Wayne K.J."/>
            <person name="Tettelin H."/>
            <person name="Glass J.I."/>
            <person name="Rusch D."/>
            <person name="Podicherti R."/>
            <person name="Tsui H.-C.T."/>
            <person name="Winkler M.E."/>
        </authorList>
    </citation>
    <scope>NUCLEOTIDE SEQUENCE</scope>
</reference>
<proteinExistence type="predicted"/>